<evidence type="ECO:0000256" key="1">
    <source>
        <dbReference type="SAM" id="Phobius"/>
    </source>
</evidence>
<feature type="transmembrane region" description="Helical" evidence="1">
    <location>
        <begin position="28"/>
        <end position="53"/>
    </location>
</feature>
<keyword evidence="1" id="KW-1133">Transmembrane helix</keyword>
<sequence>MITILIAIITFVFYQKLAASHGKTPWKYGLLGVALWIGVQFFIGLIYGLFGIIMDPNYYEQDIDFNSFTVANILGWILSLAVVWMGYRYLDIRWKKNKQ</sequence>
<keyword evidence="1" id="KW-0812">Transmembrane</keyword>
<gene>
    <name evidence="2" type="ORF">DRF67_19495</name>
</gene>
<organism evidence="2 3">
    <name type="scientific">Chryseobacterium pennipullorum</name>
    <dbReference type="NCBI Taxonomy" id="2258963"/>
    <lineage>
        <taxon>Bacteria</taxon>
        <taxon>Pseudomonadati</taxon>
        <taxon>Bacteroidota</taxon>
        <taxon>Flavobacteriia</taxon>
        <taxon>Flavobacteriales</taxon>
        <taxon>Weeksellaceae</taxon>
        <taxon>Chryseobacterium group</taxon>
        <taxon>Chryseobacterium</taxon>
    </lineage>
</organism>
<comment type="caution">
    <text evidence="2">The sequence shown here is derived from an EMBL/GenBank/DDBJ whole genome shotgun (WGS) entry which is preliminary data.</text>
</comment>
<name>A0A3D9AQW4_9FLAO</name>
<protein>
    <recommendedName>
        <fullName evidence="4">Integral membrane protein</fullName>
    </recommendedName>
</protein>
<keyword evidence="3" id="KW-1185">Reference proteome</keyword>
<dbReference type="EMBL" id="QNVV01000024">
    <property type="protein sequence ID" value="REC43387.1"/>
    <property type="molecule type" value="Genomic_DNA"/>
</dbReference>
<dbReference type="RefSeq" id="WP_115929976.1">
    <property type="nucleotide sequence ID" value="NZ_QNVV01000024.1"/>
</dbReference>
<evidence type="ECO:0000313" key="3">
    <source>
        <dbReference type="Proteomes" id="UP000256257"/>
    </source>
</evidence>
<accession>A0A3D9AQW4</accession>
<reference evidence="2 3" key="1">
    <citation type="submission" date="2018-06" db="EMBL/GenBank/DDBJ databases">
        <title>Novel Chryseobacterium species.</title>
        <authorList>
            <person name="Newman J."/>
            <person name="Hugo C."/>
            <person name="Oosthuizen L."/>
            <person name="Charimba G."/>
        </authorList>
    </citation>
    <scope>NUCLEOTIDE SEQUENCE [LARGE SCALE GENOMIC DNA]</scope>
    <source>
        <strain evidence="2 3">7_F195</strain>
    </source>
</reference>
<dbReference type="OrthoDB" id="1449578at2"/>
<dbReference type="Proteomes" id="UP000256257">
    <property type="component" value="Unassembled WGS sequence"/>
</dbReference>
<feature type="transmembrane region" description="Helical" evidence="1">
    <location>
        <begin position="65"/>
        <end position="87"/>
    </location>
</feature>
<proteinExistence type="predicted"/>
<evidence type="ECO:0000313" key="2">
    <source>
        <dbReference type="EMBL" id="REC43387.1"/>
    </source>
</evidence>
<dbReference type="AlphaFoldDB" id="A0A3D9AQW4"/>
<keyword evidence="1" id="KW-0472">Membrane</keyword>
<evidence type="ECO:0008006" key="4">
    <source>
        <dbReference type="Google" id="ProtNLM"/>
    </source>
</evidence>